<sequence length="145" mass="16670">MEKQACQLLLELKDKVLNLKQSHTGFSPNHQDILDKMLLELRCGVCSELIVFEEQSNRRKFEKEHQELHRNLLAAGLRTPEYNNSFYRITDCGLVLGEMQIEELPSIAQRQFPGCYPPAAVSSSTMVASIVRNLTRNPLLSRERR</sequence>
<evidence type="ECO:0000313" key="1">
    <source>
        <dbReference type="EMBL" id="EFX86633.1"/>
    </source>
</evidence>
<dbReference type="InParanoid" id="E9G198"/>
<dbReference type="KEGG" id="dpx:DAPPUDRAFT_97780"/>
<proteinExistence type="predicted"/>
<protein>
    <submittedName>
        <fullName evidence="1">Uncharacterized protein</fullName>
    </submittedName>
</protein>
<keyword evidence="2" id="KW-1185">Reference proteome</keyword>
<gene>
    <name evidence="1" type="ORF">DAPPUDRAFT_97780</name>
</gene>
<dbReference type="HOGENOM" id="CLU_1788808_0_0_1"/>
<dbReference type="PhylomeDB" id="E9G198"/>
<evidence type="ECO:0000313" key="2">
    <source>
        <dbReference type="Proteomes" id="UP000000305"/>
    </source>
</evidence>
<reference evidence="1 2" key="1">
    <citation type="journal article" date="2011" name="Science">
        <title>The ecoresponsive genome of Daphnia pulex.</title>
        <authorList>
            <person name="Colbourne J.K."/>
            <person name="Pfrender M.E."/>
            <person name="Gilbert D."/>
            <person name="Thomas W.K."/>
            <person name="Tucker A."/>
            <person name="Oakley T.H."/>
            <person name="Tokishita S."/>
            <person name="Aerts A."/>
            <person name="Arnold G.J."/>
            <person name="Basu M.K."/>
            <person name="Bauer D.J."/>
            <person name="Caceres C.E."/>
            <person name="Carmel L."/>
            <person name="Casola C."/>
            <person name="Choi J.H."/>
            <person name="Detter J.C."/>
            <person name="Dong Q."/>
            <person name="Dusheyko S."/>
            <person name="Eads B.D."/>
            <person name="Frohlich T."/>
            <person name="Geiler-Samerotte K.A."/>
            <person name="Gerlach D."/>
            <person name="Hatcher P."/>
            <person name="Jogdeo S."/>
            <person name="Krijgsveld J."/>
            <person name="Kriventseva E.V."/>
            <person name="Kultz D."/>
            <person name="Laforsch C."/>
            <person name="Lindquist E."/>
            <person name="Lopez J."/>
            <person name="Manak J.R."/>
            <person name="Muller J."/>
            <person name="Pangilinan J."/>
            <person name="Patwardhan R.P."/>
            <person name="Pitluck S."/>
            <person name="Pritham E.J."/>
            <person name="Rechtsteiner A."/>
            <person name="Rho M."/>
            <person name="Rogozin I.B."/>
            <person name="Sakarya O."/>
            <person name="Salamov A."/>
            <person name="Schaack S."/>
            <person name="Shapiro H."/>
            <person name="Shiga Y."/>
            <person name="Skalitzky C."/>
            <person name="Smith Z."/>
            <person name="Souvorov A."/>
            <person name="Sung W."/>
            <person name="Tang Z."/>
            <person name="Tsuchiya D."/>
            <person name="Tu H."/>
            <person name="Vos H."/>
            <person name="Wang M."/>
            <person name="Wolf Y.I."/>
            <person name="Yamagata H."/>
            <person name="Yamada T."/>
            <person name="Ye Y."/>
            <person name="Shaw J.R."/>
            <person name="Andrews J."/>
            <person name="Crease T.J."/>
            <person name="Tang H."/>
            <person name="Lucas S.M."/>
            <person name="Robertson H.M."/>
            <person name="Bork P."/>
            <person name="Koonin E.V."/>
            <person name="Zdobnov E.M."/>
            <person name="Grigoriev I.V."/>
            <person name="Lynch M."/>
            <person name="Boore J.L."/>
        </authorList>
    </citation>
    <scope>NUCLEOTIDE SEQUENCE [LARGE SCALE GENOMIC DNA]</scope>
</reference>
<dbReference type="AlphaFoldDB" id="E9G198"/>
<name>E9G198_DAPPU</name>
<dbReference type="Proteomes" id="UP000000305">
    <property type="component" value="Unassembled WGS sequence"/>
</dbReference>
<accession>E9G198</accession>
<dbReference type="OrthoDB" id="6353679at2759"/>
<organism evidence="1 2">
    <name type="scientific">Daphnia pulex</name>
    <name type="common">Water flea</name>
    <dbReference type="NCBI Taxonomy" id="6669"/>
    <lineage>
        <taxon>Eukaryota</taxon>
        <taxon>Metazoa</taxon>
        <taxon>Ecdysozoa</taxon>
        <taxon>Arthropoda</taxon>
        <taxon>Crustacea</taxon>
        <taxon>Branchiopoda</taxon>
        <taxon>Diplostraca</taxon>
        <taxon>Cladocera</taxon>
        <taxon>Anomopoda</taxon>
        <taxon>Daphniidae</taxon>
        <taxon>Daphnia</taxon>
    </lineage>
</organism>
<dbReference type="EMBL" id="GL732529">
    <property type="protein sequence ID" value="EFX86633.1"/>
    <property type="molecule type" value="Genomic_DNA"/>
</dbReference>